<sequence>MSDFEEFGRDLPYQPPAEPQHAPPGYTPAPRVRVGRLWAGGIGTAVVMALLVVVAILLVRGVFGIPVLAPAREGAYGTANTTTYALGAAGITLLATGLLHLLLEFMPSPLTFFYWITALSTAAAVILPFTVSAERSAQIATAAINLIAGVCLISVLGSVAPGSMRRPV</sequence>
<feature type="transmembrane region" description="Helical" evidence="1">
    <location>
        <begin position="112"/>
        <end position="131"/>
    </location>
</feature>
<gene>
    <name evidence="2" type="ORF">GPX89_06800</name>
</gene>
<dbReference type="AlphaFoldDB" id="A0A7K1URH9"/>
<keyword evidence="3" id="KW-1185">Reference proteome</keyword>
<protein>
    <submittedName>
        <fullName evidence="2">Uncharacterized protein</fullName>
    </submittedName>
</protein>
<dbReference type="InterPro" id="IPR045713">
    <property type="entry name" value="DUF6069"/>
</dbReference>
<organism evidence="2 3">
    <name type="scientific">Nocardia terrae</name>
    <dbReference type="NCBI Taxonomy" id="2675851"/>
    <lineage>
        <taxon>Bacteria</taxon>
        <taxon>Bacillati</taxon>
        <taxon>Actinomycetota</taxon>
        <taxon>Actinomycetes</taxon>
        <taxon>Mycobacteriales</taxon>
        <taxon>Nocardiaceae</taxon>
        <taxon>Nocardia</taxon>
    </lineage>
</organism>
<feature type="transmembrane region" description="Helical" evidence="1">
    <location>
        <begin position="137"/>
        <end position="160"/>
    </location>
</feature>
<name>A0A7K1URH9_9NOCA</name>
<keyword evidence="1" id="KW-1133">Transmembrane helix</keyword>
<evidence type="ECO:0000313" key="3">
    <source>
        <dbReference type="Proteomes" id="UP000466794"/>
    </source>
</evidence>
<reference evidence="2 3" key="1">
    <citation type="submission" date="2019-12" db="EMBL/GenBank/DDBJ databases">
        <title>Nocardia sp. nov. ET3-3 isolated from soil.</title>
        <authorList>
            <person name="Kanchanasin P."/>
            <person name="Tanasupawat S."/>
            <person name="Yuki M."/>
            <person name="Kudo T."/>
        </authorList>
    </citation>
    <scope>NUCLEOTIDE SEQUENCE [LARGE SCALE GENOMIC DNA]</scope>
    <source>
        <strain evidence="2 3">ET3-3</strain>
    </source>
</reference>
<feature type="transmembrane region" description="Helical" evidence="1">
    <location>
        <begin position="37"/>
        <end position="63"/>
    </location>
</feature>
<comment type="caution">
    <text evidence="2">The sequence shown here is derived from an EMBL/GenBank/DDBJ whole genome shotgun (WGS) entry which is preliminary data.</text>
</comment>
<dbReference type="Proteomes" id="UP000466794">
    <property type="component" value="Unassembled WGS sequence"/>
</dbReference>
<dbReference type="Pfam" id="PF19545">
    <property type="entry name" value="DUF6069"/>
    <property type="match status" value="1"/>
</dbReference>
<feature type="transmembrane region" description="Helical" evidence="1">
    <location>
        <begin position="83"/>
        <end position="103"/>
    </location>
</feature>
<evidence type="ECO:0000256" key="1">
    <source>
        <dbReference type="SAM" id="Phobius"/>
    </source>
</evidence>
<dbReference type="EMBL" id="WRPP01000001">
    <property type="protein sequence ID" value="MVU76953.1"/>
    <property type="molecule type" value="Genomic_DNA"/>
</dbReference>
<keyword evidence="1" id="KW-0472">Membrane</keyword>
<accession>A0A7K1URH9</accession>
<evidence type="ECO:0000313" key="2">
    <source>
        <dbReference type="EMBL" id="MVU76953.1"/>
    </source>
</evidence>
<proteinExistence type="predicted"/>
<keyword evidence="1" id="KW-0812">Transmembrane</keyword>
<dbReference type="RefSeq" id="WP_157355772.1">
    <property type="nucleotide sequence ID" value="NZ_WRPP01000001.1"/>
</dbReference>